<sequence length="198" mass="22282">MDEFDGAYDASIITKVEGNCLQIDNLYSEWNIDTWAKTLGADMLRLWTVSMVAFTGYLSIIYMLRRATAKLHNLTDPNATDDLLWRMPLVQSVSYKILDVAHVVLRTDARFDVLCILFGCFNIHLPYSYVAHRLIEATDIEADEECVTLLDDIAQIVQTATGASQEAAPLGIAFQKLNAQVQTRASALREQDFQNRST</sequence>
<feature type="transmembrane region" description="Helical" evidence="1">
    <location>
        <begin position="44"/>
        <end position="64"/>
    </location>
</feature>
<keyword evidence="3" id="KW-1185">Reference proteome</keyword>
<comment type="caution">
    <text evidence="2">The sequence shown here is derived from an EMBL/GenBank/DDBJ whole genome shotgun (WGS) entry which is preliminary data.</text>
</comment>
<keyword evidence="1" id="KW-0812">Transmembrane</keyword>
<evidence type="ECO:0000313" key="3">
    <source>
        <dbReference type="Proteomes" id="UP001583177"/>
    </source>
</evidence>
<proteinExistence type="predicted"/>
<evidence type="ECO:0000256" key="1">
    <source>
        <dbReference type="SAM" id="Phobius"/>
    </source>
</evidence>
<evidence type="ECO:0000313" key="2">
    <source>
        <dbReference type="EMBL" id="KAL1877938.1"/>
    </source>
</evidence>
<reference evidence="2 3" key="1">
    <citation type="journal article" date="2024" name="IMA Fungus">
        <title>IMA Genome - F19 : A genome assembly and annotation guide to empower mycologists, including annotated draft genome sequences of Ceratocystis pirilliformis, Diaporthe australafricana, Fusarium ophioides, Paecilomyces lecythidis, and Sporothrix stenoceras.</title>
        <authorList>
            <person name="Aylward J."/>
            <person name="Wilson A.M."/>
            <person name="Visagie C.M."/>
            <person name="Spraker J."/>
            <person name="Barnes I."/>
            <person name="Buitendag C."/>
            <person name="Ceriani C."/>
            <person name="Del Mar Angel L."/>
            <person name="du Plessis D."/>
            <person name="Fuchs T."/>
            <person name="Gasser K."/>
            <person name="Kramer D."/>
            <person name="Li W."/>
            <person name="Munsamy K."/>
            <person name="Piso A."/>
            <person name="Price J.L."/>
            <person name="Sonnekus B."/>
            <person name="Thomas C."/>
            <person name="van der Nest A."/>
            <person name="van Dijk A."/>
            <person name="van Heerden A."/>
            <person name="van Vuuren N."/>
            <person name="Yilmaz N."/>
            <person name="Duong T.A."/>
            <person name="van der Merwe N.A."/>
            <person name="Wingfield M.J."/>
            <person name="Wingfield B.D."/>
        </authorList>
    </citation>
    <scope>NUCLEOTIDE SEQUENCE [LARGE SCALE GENOMIC DNA]</scope>
    <source>
        <strain evidence="2 3">CMW 18300</strain>
    </source>
</reference>
<organism evidence="2 3">
    <name type="scientific">Diaporthe australafricana</name>
    <dbReference type="NCBI Taxonomy" id="127596"/>
    <lineage>
        <taxon>Eukaryota</taxon>
        <taxon>Fungi</taxon>
        <taxon>Dikarya</taxon>
        <taxon>Ascomycota</taxon>
        <taxon>Pezizomycotina</taxon>
        <taxon>Sordariomycetes</taxon>
        <taxon>Sordariomycetidae</taxon>
        <taxon>Diaporthales</taxon>
        <taxon>Diaporthaceae</taxon>
        <taxon>Diaporthe</taxon>
    </lineage>
</organism>
<keyword evidence="1" id="KW-0472">Membrane</keyword>
<dbReference type="Proteomes" id="UP001583177">
    <property type="component" value="Unassembled WGS sequence"/>
</dbReference>
<accession>A0ABR3XPS8</accession>
<name>A0ABR3XPS8_9PEZI</name>
<gene>
    <name evidence="2" type="ORF">Daus18300_002292</name>
</gene>
<dbReference type="EMBL" id="JAWRVE010000013">
    <property type="protein sequence ID" value="KAL1877938.1"/>
    <property type="molecule type" value="Genomic_DNA"/>
</dbReference>
<keyword evidence="1" id="KW-1133">Transmembrane helix</keyword>
<protein>
    <submittedName>
        <fullName evidence="2">Uncharacterized protein</fullName>
    </submittedName>
</protein>